<gene>
    <name evidence="1" type="ORF">GIL414_LOCUS38549</name>
    <name evidence="4" type="ORF">GIL414_LOCUS50005</name>
    <name evidence="2" type="ORF">SMN809_LOCUS42742</name>
    <name evidence="3" type="ORF">SMN809_LOCUS45998</name>
</gene>
<dbReference type="EMBL" id="CAJOBJ010165645">
    <property type="protein sequence ID" value="CAF4863448.1"/>
    <property type="molecule type" value="Genomic_DNA"/>
</dbReference>
<evidence type="ECO:0000313" key="2">
    <source>
        <dbReference type="EMBL" id="CAF4692981.1"/>
    </source>
</evidence>
<dbReference type="EMBL" id="CAJOBJ010102025">
    <property type="protein sequence ID" value="CAF4592232.1"/>
    <property type="molecule type" value="Genomic_DNA"/>
</dbReference>
<dbReference type="AlphaFoldDB" id="A0A8S3ALI2"/>
<dbReference type="Proteomes" id="UP000681720">
    <property type="component" value="Unassembled WGS sequence"/>
</dbReference>
<dbReference type="EMBL" id="CAJOBI010142083">
    <property type="protein sequence ID" value="CAF4772552.1"/>
    <property type="molecule type" value="Genomic_DNA"/>
</dbReference>
<dbReference type="Proteomes" id="UP000676336">
    <property type="component" value="Unassembled WGS sequence"/>
</dbReference>
<dbReference type="EMBL" id="CAJOBI010124140">
    <property type="protein sequence ID" value="CAF4692981.1"/>
    <property type="molecule type" value="Genomic_DNA"/>
</dbReference>
<feature type="non-terminal residue" evidence="2">
    <location>
        <position position="49"/>
    </location>
</feature>
<evidence type="ECO:0000313" key="1">
    <source>
        <dbReference type="EMBL" id="CAF4592232.1"/>
    </source>
</evidence>
<protein>
    <submittedName>
        <fullName evidence="2">Uncharacterized protein</fullName>
    </submittedName>
</protein>
<accession>A0A8S3ALI2</accession>
<comment type="caution">
    <text evidence="2">The sequence shown here is derived from an EMBL/GenBank/DDBJ whole genome shotgun (WGS) entry which is preliminary data.</text>
</comment>
<reference evidence="2" key="1">
    <citation type="submission" date="2021-02" db="EMBL/GenBank/DDBJ databases">
        <authorList>
            <person name="Nowell W R."/>
        </authorList>
    </citation>
    <scope>NUCLEOTIDE SEQUENCE</scope>
</reference>
<evidence type="ECO:0000313" key="4">
    <source>
        <dbReference type="EMBL" id="CAF4863448.1"/>
    </source>
</evidence>
<sequence length="49" mass="5938">AVHLARADDEIDDSEYEANDARQFLQKRLFGIPFPREQRREAKEKYEER</sequence>
<feature type="non-terminal residue" evidence="2">
    <location>
        <position position="1"/>
    </location>
</feature>
<proteinExistence type="predicted"/>
<organism evidence="2 5">
    <name type="scientific">Rotaria magnacalcarata</name>
    <dbReference type="NCBI Taxonomy" id="392030"/>
    <lineage>
        <taxon>Eukaryota</taxon>
        <taxon>Metazoa</taxon>
        <taxon>Spiralia</taxon>
        <taxon>Gnathifera</taxon>
        <taxon>Rotifera</taxon>
        <taxon>Eurotatoria</taxon>
        <taxon>Bdelloidea</taxon>
        <taxon>Philodinida</taxon>
        <taxon>Philodinidae</taxon>
        <taxon>Rotaria</taxon>
    </lineage>
</organism>
<evidence type="ECO:0000313" key="5">
    <source>
        <dbReference type="Proteomes" id="UP000676336"/>
    </source>
</evidence>
<evidence type="ECO:0000313" key="3">
    <source>
        <dbReference type="EMBL" id="CAF4772552.1"/>
    </source>
</evidence>
<name>A0A8S3ALI2_9BILA</name>